<organism evidence="3 4">
    <name type="scientific">Legionella lytica</name>
    <dbReference type="NCBI Taxonomy" id="96232"/>
    <lineage>
        <taxon>Bacteria</taxon>
        <taxon>Pseudomonadati</taxon>
        <taxon>Pseudomonadota</taxon>
        <taxon>Gammaproteobacteria</taxon>
        <taxon>Legionellales</taxon>
        <taxon>Legionellaceae</taxon>
        <taxon>Legionella</taxon>
    </lineage>
</organism>
<dbReference type="Proteomes" id="UP001615550">
    <property type="component" value="Unassembled WGS sequence"/>
</dbReference>
<keyword evidence="2" id="KW-0812">Transmembrane</keyword>
<name>A0ABW8D5Z3_9GAMM</name>
<protein>
    <recommendedName>
        <fullName evidence="5">Coiled-coil protein</fullName>
    </recommendedName>
</protein>
<proteinExistence type="predicted"/>
<accession>A0ABW8D5Z3</accession>
<feature type="transmembrane region" description="Helical" evidence="2">
    <location>
        <begin position="643"/>
        <end position="660"/>
    </location>
</feature>
<evidence type="ECO:0000256" key="1">
    <source>
        <dbReference type="SAM" id="MobiDB-lite"/>
    </source>
</evidence>
<comment type="caution">
    <text evidence="3">The sequence shown here is derived from an EMBL/GenBank/DDBJ whole genome shotgun (WGS) entry which is preliminary data.</text>
</comment>
<keyword evidence="2" id="KW-0472">Membrane</keyword>
<keyword evidence="2" id="KW-1133">Transmembrane helix</keyword>
<keyword evidence="4" id="KW-1185">Reference proteome</keyword>
<evidence type="ECO:0008006" key="5">
    <source>
        <dbReference type="Google" id="ProtNLM"/>
    </source>
</evidence>
<gene>
    <name evidence="3" type="ORF">ACD661_06060</name>
</gene>
<dbReference type="EMBL" id="JBGORX010000001">
    <property type="protein sequence ID" value="MFJ1268113.1"/>
    <property type="molecule type" value="Genomic_DNA"/>
</dbReference>
<evidence type="ECO:0000313" key="4">
    <source>
        <dbReference type="Proteomes" id="UP001615550"/>
    </source>
</evidence>
<reference evidence="3 4" key="1">
    <citation type="submission" date="2024-08" db="EMBL/GenBank/DDBJ databases">
        <title>Draft Genome Sequence of Legionella lytica strain DSB2004, Isolated From a Fire Sprinkler System.</title>
        <authorList>
            <person name="Everhart A.D."/>
            <person name="Kidane D.T."/>
            <person name="Farone A.L."/>
            <person name="Farone M.B."/>
        </authorList>
    </citation>
    <scope>NUCLEOTIDE SEQUENCE [LARGE SCALE GENOMIC DNA]</scope>
    <source>
        <strain evidence="3 4">DSB2004</strain>
    </source>
</reference>
<feature type="transmembrane region" description="Helical" evidence="2">
    <location>
        <begin position="753"/>
        <end position="781"/>
    </location>
</feature>
<evidence type="ECO:0000256" key="2">
    <source>
        <dbReference type="SAM" id="Phobius"/>
    </source>
</evidence>
<dbReference type="RefSeq" id="WP_400186933.1">
    <property type="nucleotide sequence ID" value="NZ_JBGORX010000001.1"/>
</dbReference>
<feature type="region of interest" description="Disordered" evidence="1">
    <location>
        <begin position="1018"/>
        <end position="1037"/>
    </location>
</feature>
<sequence>MADFLTTEGHTQIIVPLMITPFSHQALPTVAGNLFSDEAGAVLIGHYKMEYLLPNNDQIRLIANHDQKTVQLMLFTHEAELIKLLPGKRPSSLIADLINKVQGYSIRSRSYTPPLSLPQEQKLQIANDCIDTLQPLLKEERRIRSDDYEQQERLRRKAISIIKQHRDKNRMLANNPLISEGSLGDFLFDAYKIAQNYAFSQVHSVSRQDQMDFSKVKKANTDRPCFIWDSEVHIGHNKRDLDDTLRVICHYYGIPPAPSLNDVAANRLEKIHSFFYKMWRDGHDWITHLASENKPEHKIEEEQPRQGISLIQITPYYKLQGLDQKAYPSINQLVADLMQSPYDPIQADNVKQAKKILATQDHAHCVLIAKEQRILVRQENKIAQLRYFHHGENFYPLPTGQDLYTLAQVCKRHLYLPERASLQFKTFITKIPDFFSNFYKRMHRFIIHDLKEDFINHIHASHRQKSSSEPIIQFKPRSPKKNSLARVLRNKGLLTSGQTLEEFITKQIRNNPYVIVQVNHPPTPPSYDNPLHRVLNLVRHIGGIFIDASERNPLIGSLAMAAYTFGGGAVLAPKLLEDILIKLHLSGLISAIEPTQKLAHLLNHGTYSQAVSISALYWQSTVVGGNMDKFFIEAFQVLKEDPAQIAIIAALALSLGYGLTKIIPALGKEMGDFPYSNYAALGGKGGAAMYDTIMHPGDDWFLGTCKWICKSVLTLGKLFITPFLEGFYYGLHDGFIHGWKKNVPLFHKLSKQFFAAVADLSLSLFTLVLIGIGALVIHVPFHGITNLLTKVLAILGHIEPMGKVFLAFANRAPRSNLLASFSFSPLYGFNYPFGHFSDNLAINIGINAARALFLPIVQLLKNLLILPLIDLCSLSIRLGITLINPVTRILAYALGMIIHTFGAVWDPSIGVLFARSADGLTVLFNGMDNAISAGKQRLLSYVEIQRRQLYHWGFEDANGPLNTSPTDERYFLDKPSRYELVPHRQDSHHCLLKALLEQPENPPQLPCIEPAHYDLFSSTPSLDQSLEERENPSPSYL</sequence>
<evidence type="ECO:0000313" key="3">
    <source>
        <dbReference type="EMBL" id="MFJ1268113.1"/>
    </source>
</evidence>